<protein>
    <recommendedName>
        <fullName evidence="4">DUF3540 domain-containing protein</fullName>
    </recommendedName>
</protein>
<evidence type="ECO:0000313" key="2">
    <source>
        <dbReference type="EMBL" id="MDR6539608.1"/>
    </source>
</evidence>
<keyword evidence="3" id="KW-1185">Reference proteome</keyword>
<evidence type="ECO:0000313" key="3">
    <source>
        <dbReference type="Proteomes" id="UP001184230"/>
    </source>
</evidence>
<evidence type="ECO:0008006" key="4">
    <source>
        <dbReference type="Google" id="ProtNLM"/>
    </source>
</evidence>
<dbReference type="Proteomes" id="UP001184230">
    <property type="component" value="Unassembled WGS sequence"/>
</dbReference>
<name>A0ABU1NML9_9BURK</name>
<dbReference type="InterPro" id="IPR021927">
    <property type="entry name" value="DUF3540"/>
</dbReference>
<dbReference type="EMBL" id="JAVDRF010000019">
    <property type="protein sequence ID" value="MDR6539608.1"/>
    <property type="molecule type" value="Genomic_DNA"/>
</dbReference>
<organism evidence="2 3">
    <name type="scientific">Variovorax soli</name>
    <dbReference type="NCBI Taxonomy" id="376815"/>
    <lineage>
        <taxon>Bacteria</taxon>
        <taxon>Pseudomonadati</taxon>
        <taxon>Pseudomonadota</taxon>
        <taxon>Betaproteobacteria</taxon>
        <taxon>Burkholderiales</taxon>
        <taxon>Comamonadaceae</taxon>
        <taxon>Variovorax</taxon>
    </lineage>
</organism>
<dbReference type="Pfam" id="PF12059">
    <property type="entry name" value="DUF3540"/>
    <property type="match status" value="1"/>
</dbReference>
<dbReference type="RefSeq" id="WP_309907446.1">
    <property type="nucleotide sequence ID" value="NZ_JAVDRF010000019.1"/>
</dbReference>
<proteinExistence type="predicted"/>
<accession>A0ABU1NML9</accession>
<sequence>MSEPLSPAVPVRKRRRPPRPEAASEQPLAGQWFIGTVSADESGALVVQSGSLRLPATRAASCLLAPAAGDSVACLRAPPRDTWVLAVLQRDEGTPQVLRCDGDMRLEVRDGTLALDAARIELRTEVLDASARRSTLATDSADVVARQLSLVASRIKMVGALLSSVVDRVEHFGKSYLRHTDGMDKVSATHVEVQAQQLMRLEGEHALINGRELVKARGAQIHFG</sequence>
<comment type="caution">
    <text evidence="2">The sequence shown here is derived from an EMBL/GenBank/DDBJ whole genome shotgun (WGS) entry which is preliminary data.</text>
</comment>
<reference evidence="2 3" key="1">
    <citation type="submission" date="2023-07" db="EMBL/GenBank/DDBJ databases">
        <title>Sorghum-associated microbial communities from plants grown in Nebraska, USA.</title>
        <authorList>
            <person name="Schachtman D."/>
        </authorList>
    </citation>
    <scope>NUCLEOTIDE SEQUENCE [LARGE SCALE GENOMIC DNA]</scope>
    <source>
        <strain evidence="2 3">DS1781</strain>
    </source>
</reference>
<evidence type="ECO:0000256" key="1">
    <source>
        <dbReference type="SAM" id="MobiDB-lite"/>
    </source>
</evidence>
<feature type="region of interest" description="Disordered" evidence="1">
    <location>
        <begin position="1"/>
        <end position="27"/>
    </location>
</feature>
<gene>
    <name evidence="2" type="ORF">J2739_005407</name>
</gene>